<evidence type="ECO:0000259" key="14">
    <source>
        <dbReference type="PROSITE" id="PS51562"/>
    </source>
</evidence>
<dbReference type="PANTHER" id="PTHR12189">
    <property type="entry name" value="MRNA GUANINE-7- METHYLTRANSFERASE"/>
    <property type="match status" value="1"/>
</dbReference>
<evidence type="ECO:0000313" key="17">
    <source>
        <dbReference type="WBParaSite" id="MCU_007215-RA"/>
    </source>
</evidence>
<keyword evidence="7 10" id="KW-0506">mRNA capping</keyword>
<feature type="site" description="mRNA cap binding" evidence="12">
    <location>
        <position position="95"/>
    </location>
</feature>
<feature type="domain" description="MRNA cap 0 methyltransferase" evidence="14">
    <location>
        <begin position="47"/>
        <end position="377"/>
    </location>
</feature>
<evidence type="ECO:0000256" key="12">
    <source>
        <dbReference type="PIRSR" id="PIRSR028762-2"/>
    </source>
</evidence>
<dbReference type="Pfam" id="PF03291">
    <property type="entry name" value="mRNA_G-N7_MeTrfase"/>
    <property type="match status" value="1"/>
</dbReference>
<dbReference type="STRING" id="53468.A0A0R3U571"/>
<protein>
    <recommendedName>
        <fullName evidence="10">mRNA cap guanine-N(7) methyltransferase</fullName>
        <ecNumber evidence="10">2.1.1.56</ecNumber>
    </recommendedName>
    <alternativeName>
        <fullName evidence="10">mRNA (guanine-N(7))-methyltransferase</fullName>
    </alternativeName>
    <alternativeName>
        <fullName evidence="10">mRNA cap methyltransferase</fullName>
    </alternativeName>
</protein>
<dbReference type="AlphaFoldDB" id="A0A0R3U571"/>
<evidence type="ECO:0000256" key="10">
    <source>
        <dbReference type="PIRNR" id="PIRNR028762"/>
    </source>
</evidence>
<dbReference type="Proteomes" id="UP000267029">
    <property type="component" value="Unassembled WGS sequence"/>
</dbReference>
<dbReference type="SUPFAM" id="SSF53335">
    <property type="entry name" value="S-adenosyl-L-methionine-dependent methyltransferases"/>
    <property type="match status" value="1"/>
</dbReference>
<dbReference type="PIRSF" id="PIRSF028762">
    <property type="entry name" value="ABD1"/>
    <property type="match status" value="1"/>
</dbReference>
<feature type="binding site" evidence="11">
    <location>
        <position position="142"/>
    </location>
    <ligand>
        <name>S-adenosyl-L-methionine</name>
        <dbReference type="ChEBI" id="CHEBI:59789"/>
    </ligand>
</feature>
<sequence>MGDPIASRCKDVNVLSDCSGSSKQVQGFYDSAAKNPINSSLDQRSRSRIYYLRNLNNWVKSTVIADFLDKLHDKKTGQHIRVLDVCCGKGGDQLKWLKGRVDHVTFVDISSASIDICKQRYTSLVNRNGHGQVFSAEFIVHDCTKTLQLKMKYDLVSCQFALHYGFESIGQARIMLHNVSSALKEGGYFIVTLPNAYEIVSRLSRSKNKRSFGNSIYTITFDEPFEPDQPMPLFGARYHFQLEGVVDCPEYLVYPPLLRAMAEEVGLHCVCGPLPFSTQMRRATRDTPHNVHLLRNMDALETWAERSESPHGNGRDRSRSPLGPRTSFSKPLMASSEAGSYAHVERKYGSLRLPVGTLSNQEWEAFCIYCIFVFRKKDI</sequence>
<feature type="binding site" evidence="12">
    <location>
        <begin position="56"/>
        <end position="57"/>
    </location>
    <ligand>
        <name>mRNA</name>
        <dbReference type="ChEBI" id="CHEBI:33699"/>
    </ligand>
</feature>
<keyword evidence="16" id="KW-1185">Reference proteome</keyword>
<evidence type="ECO:0000256" key="4">
    <source>
        <dbReference type="ARBA" id="ARBA00022679"/>
    </source>
</evidence>
<feature type="site" description="mRNA cap binding" evidence="12">
    <location>
        <position position="120"/>
    </location>
</feature>
<dbReference type="CDD" id="cd02440">
    <property type="entry name" value="AdoMet_MTases"/>
    <property type="match status" value="1"/>
</dbReference>
<dbReference type="InterPro" id="IPR029063">
    <property type="entry name" value="SAM-dependent_MTases_sf"/>
</dbReference>
<evidence type="ECO:0000313" key="16">
    <source>
        <dbReference type="Proteomes" id="UP000267029"/>
    </source>
</evidence>
<evidence type="ECO:0000256" key="11">
    <source>
        <dbReference type="PIRSR" id="PIRSR028762-1"/>
    </source>
</evidence>
<evidence type="ECO:0000256" key="8">
    <source>
        <dbReference type="ARBA" id="ARBA00023242"/>
    </source>
</evidence>
<dbReference type="GO" id="GO:0004482">
    <property type="term" value="F:mRNA 5'-cap (guanine-N7-)-methyltransferase activity"/>
    <property type="evidence" value="ECO:0007669"/>
    <property type="project" value="UniProtKB-EC"/>
</dbReference>
<keyword evidence="5 10" id="KW-0949">S-adenosyl-L-methionine</keyword>
<evidence type="ECO:0000256" key="13">
    <source>
        <dbReference type="SAM" id="MobiDB-lite"/>
    </source>
</evidence>
<dbReference type="PANTHER" id="PTHR12189:SF2">
    <property type="entry name" value="MRNA CAP GUANINE-N7 METHYLTRANSFERASE"/>
    <property type="match status" value="1"/>
</dbReference>
<feature type="site" description="mRNA cap binding" evidence="12">
    <location>
        <position position="369"/>
    </location>
</feature>
<feature type="region of interest" description="Disordered" evidence="13">
    <location>
        <begin position="305"/>
        <end position="334"/>
    </location>
</feature>
<dbReference type="OrthoDB" id="10248867at2759"/>
<feature type="binding site" evidence="11">
    <location>
        <position position="86"/>
    </location>
    <ligand>
        <name>S-adenosyl-L-methionine</name>
        <dbReference type="ChEBI" id="CHEBI:59789"/>
    </ligand>
</feature>
<feature type="binding site" evidence="11">
    <location>
        <position position="159"/>
    </location>
    <ligand>
        <name>S-adenosyl-L-methionine</name>
        <dbReference type="ChEBI" id="CHEBI:59789"/>
    </ligand>
</feature>
<comment type="catalytic activity">
    <reaction evidence="9">
        <text>a 5'-end (5'-triphosphoguanosine)-ribonucleoside in mRNA + S-adenosyl-L-methionine = a 5'-end (N(7)-methyl 5'-triphosphoguanosine)-ribonucleoside in mRNA + S-adenosyl-L-homocysteine</text>
        <dbReference type="Rhea" id="RHEA:67008"/>
        <dbReference type="Rhea" id="RHEA-COMP:17166"/>
        <dbReference type="Rhea" id="RHEA-COMP:17167"/>
        <dbReference type="ChEBI" id="CHEBI:57856"/>
        <dbReference type="ChEBI" id="CHEBI:59789"/>
        <dbReference type="ChEBI" id="CHEBI:156461"/>
        <dbReference type="ChEBI" id="CHEBI:167617"/>
        <dbReference type="EC" id="2.1.1.56"/>
    </reaction>
</comment>
<keyword evidence="8 10" id="KW-0539">Nucleus</keyword>
<evidence type="ECO:0000256" key="7">
    <source>
        <dbReference type="ARBA" id="ARBA00023042"/>
    </source>
</evidence>
<feature type="site" description="mRNA cap binding" evidence="12">
    <location>
        <position position="89"/>
    </location>
</feature>
<evidence type="ECO:0000256" key="5">
    <source>
        <dbReference type="ARBA" id="ARBA00022691"/>
    </source>
</evidence>
<dbReference type="EMBL" id="UXSR01000259">
    <property type="protein sequence ID" value="VDD75843.1"/>
    <property type="molecule type" value="Genomic_DNA"/>
</dbReference>
<keyword evidence="6 10" id="KW-0694">RNA-binding</keyword>
<keyword evidence="4 10" id="KW-0808">Transferase</keyword>
<dbReference type="GO" id="GO:0005634">
    <property type="term" value="C:nucleus"/>
    <property type="evidence" value="ECO:0007669"/>
    <property type="project" value="UniProtKB-SubCell"/>
</dbReference>
<comment type="similarity">
    <text evidence="10">Belongs to the class I-like SAM-binding methyltransferase superfamily. mRNA cap 0 methyltransferase family.</text>
</comment>
<feature type="site" description="mRNA cap binding" evidence="12">
    <location>
        <position position="250"/>
    </location>
</feature>
<evidence type="ECO:0000256" key="6">
    <source>
        <dbReference type="ARBA" id="ARBA00022884"/>
    </source>
</evidence>
<comment type="subcellular location">
    <subcellularLocation>
        <location evidence="1 10">Nucleus</location>
    </subcellularLocation>
</comment>
<organism evidence="15 16">
    <name type="scientific">Mesocestoides corti</name>
    <name type="common">Flatworm</name>
    <dbReference type="NCBI Taxonomy" id="53468"/>
    <lineage>
        <taxon>Eukaryota</taxon>
        <taxon>Metazoa</taxon>
        <taxon>Spiralia</taxon>
        <taxon>Lophotrochozoa</taxon>
        <taxon>Platyhelminthes</taxon>
        <taxon>Cestoda</taxon>
        <taxon>Eucestoda</taxon>
        <taxon>Cyclophyllidea</taxon>
        <taxon>Mesocestoididae</taxon>
        <taxon>Mesocestoides</taxon>
    </lineage>
</organism>
<keyword evidence="2 10" id="KW-0489">Methyltransferase</keyword>
<dbReference type="GO" id="GO:0003723">
    <property type="term" value="F:RNA binding"/>
    <property type="evidence" value="ECO:0007669"/>
    <property type="project" value="UniProtKB-KW"/>
</dbReference>
<reference evidence="15 16" key="1">
    <citation type="submission" date="2018-10" db="EMBL/GenBank/DDBJ databases">
        <authorList>
            <consortium name="Pathogen Informatics"/>
        </authorList>
    </citation>
    <scope>NUCLEOTIDE SEQUENCE [LARGE SCALE GENOMIC DNA]</scope>
</reference>
<name>A0A0R3U571_MESCO</name>
<feature type="compositionally biased region" description="Basic and acidic residues" evidence="13">
    <location>
        <begin position="305"/>
        <end position="319"/>
    </location>
</feature>
<dbReference type="InterPro" id="IPR016899">
    <property type="entry name" value="mRNA_G-N7_MeTrfase_euk"/>
</dbReference>
<keyword evidence="3 10" id="KW-0507">mRNA processing</keyword>
<reference evidence="17" key="2">
    <citation type="submission" date="2019-11" db="UniProtKB">
        <authorList>
            <consortium name="WormBaseParasite"/>
        </authorList>
    </citation>
    <scope>IDENTIFICATION</scope>
</reference>
<dbReference type="WBParaSite" id="MCU_007215-RA">
    <property type="protein sequence ID" value="MCU_007215-RA"/>
    <property type="gene ID" value="MCU_007215"/>
</dbReference>
<feature type="site" description="mRNA cap binding" evidence="12">
    <location>
        <position position="163"/>
    </location>
</feature>
<feature type="binding site" evidence="11">
    <location>
        <position position="60"/>
    </location>
    <ligand>
        <name>S-adenosyl-L-methionine</name>
        <dbReference type="ChEBI" id="CHEBI:59789"/>
    </ligand>
</feature>
<evidence type="ECO:0000256" key="9">
    <source>
        <dbReference type="ARBA" id="ARBA00044712"/>
    </source>
</evidence>
<evidence type="ECO:0000256" key="1">
    <source>
        <dbReference type="ARBA" id="ARBA00004123"/>
    </source>
</evidence>
<dbReference type="InterPro" id="IPR039753">
    <property type="entry name" value="RG7MT1"/>
</dbReference>
<dbReference type="PROSITE" id="PS51562">
    <property type="entry name" value="RNA_CAP0_MT"/>
    <property type="match status" value="1"/>
</dbReference>
<accession>A0A0R3U571</accession>
<dbReference type="InterPro" id="IPR004971">
    <property type="entry name" value="mRNA_G-N7_MeTrfase_dom"/>
</dbReference>
<evidence type="ECO:0000256" key="3">
    <source>
        <dbReference type="ARBA" id="ARBA00022664"/>
    </source>
</evidence>
<dbReference type="Gene3D" id="3.40.50.150">
    <property type="entry name" value="Vaccinia Virus protein VP39"/>
    <property type="match status" value="1"/>
</dbReference>
<feature type="binding site" evidence="11">
    <location>
        <position position="164"/>
    </location>
    <ligand>
        <name>S-adenosyl-L-methionine</name>
        <dbReference type="ChEBI" id="CHEBI:59789"/>
    </ligand>
</feature>
<proteinExistence type="inferred from homology"/>
<evidence type="ECO:0000313" key="15">
    <source>
        <dbReference type="EMBL" id="VDD75843.1"/>
    </source>
</evidence>
<feature type="binding site" evidence="11">
    <location>
        <position position="108"/>
    </location>
    <ligand>
        <name>S-adenosyl-L-methionine</name>
        <dbReference type="ChEBI" id="CHEBI:59789"/>
    </ligand>
</feature>
<evidence type="ECO:0000256" key="2">
    <source>
        <dbReference type="ARBA" id="ARBA00022603"/>
    </source>
</evidence>
<gene>
    <name evidence="15" type="ORF">MCOS_LOCUS1846</name>
</gene>
<dbReference type="EC" id="2.1.1.56" evidence="10"/>